<proteinExistence type="predicted"/>
<comment type="caution">
    <text evidence="1">The sequence shown here is derived from an EMBL/GenBank/DDBJ whole genome shotgun (WGS) entry which is preliminary data.</text>
</comment>
<dbReference type="EMBL" id="BTSY01000002">
    <property type="protein sequence ID" value="GMT16974.1"/>
    <property type="molecule type" value="Genomic_DNA"/>
</dbReference>
<organism evidence="1 2">
    <name type="scientific">Pristionchus fissidentatus</name>
    <dbReference type="NCBI Taxonomy" id="1538716"/>
    <lineage>
        <taxon>Eukaryota</taxon>
        <taxon>Metazoa</taxon>
        <taxon>Ecdysozoa</taxon>
        <taxon>Nematoda</taxon>
        <taxon>Chromadorea</taxon>
        <taxon>Rhabditida</taxon>
        <taxon>Rhabditina</taxon>
        <taxon>Diplogasteromorpha</taxon>
        <taxon>Diplogasteroidea</taxon>
        <taxon>Neodiplogasteridae</taxon>
        <taxon>Pristionchus</taxon>
    </lineage>
</organism>
<evidence type="ECO:0000313" key="2">
    <source>
        <dbReference type="Proteomes" id="UP001432322"/>
    </source>
</evidence>
<reference evidence="1" key="1">
    <citation type="submission" date="2023-10" db="EMBL/GenBank/DDBJ databases">
        <title>Genome assembly of Pristionchus species.</title>
        <authorList>
            <person name="Yoshida K."/>
            <person name="Sommer R.J."/>
        </authorList>
    </citation>
    <scope>NUCLEOTIDE SEQUENCE</scope>
    <source>
        <strain evidence="1">RS5133</strain>
    </source>
</reference>
<protein>
    <submittedName>
        <fullName evidence="1">Uncharacterized protein</fullName>
    </submittedName>
</protein>
<dbReference type="AlphaFoldDB" id="A0AAV5VGH6"/>
<feature type="non-terminal residue" evidence="1">
    <location>
        <position position="1"/>
    </location>
</feature>
<evidence type="ECO:0000313" key="1">
    <source>
        <dbReference type="EMBL" id="GMT16974.1"/>
    </source>
</evidence>
<accession>A0AAV5VGH6</accession>
<name>A0AAV5VGH6_9BILA</name>
<gene>
    <name evidence="1" type="ORF">PFISCL1PPCAC_8271</name>
</gene>
<sequence length="183" mass="19342">SQCLYTCSNGCMNTCSFRTIRALQNSCAPTCNNVCYVAVPVTTTTTTTRAPTTTTLPQCVLQCTNMCVLACTNTLVPSCSDSCQPQCVQACQLIPVYRVGQNNQYSKSINPLPTPVLSSCPAACQPLCLPSCGTFYDGNGVTASPPQTGITLSTPQCLRSCESACLAQCRRVSTCMGPCQTNC</sequence>
<dbReference type="Proteomes" id="UP001432322">
    <property type="component" value="Unassembled WGS sequence"/>
</dbReference>
<keyword evidence="2" id="KW-1185">Reference proteome</keyword>
<feature type="non-terminal residue" evidence="1">
    <location>
        <position position="183"/>
    </location>
</feature>